<evidence type="ECO:0000313" key="1">
    <source>
        <dbReference type="EMBL" id="VFK79272.1"/>
    </source>
</evidence>
<name>A0A451BLU0_9GAMM</name>
<reference evidence="1" key="1">
    <citation type="submission" date="2019-02" db="EMBL/GenBank/DDBJ databases">
        <authorList>
            <person name="Gruber-Vodicka R. H."/>
            <person name="Seah K. B. B."/>
        </authorList>
    </citation>
    <scope>NUCLEOTIDE SEQUENCE</scope>
    <source>
        <strain evidence="1">BECK_S127</strain>
    </source>
</reference>
<proteinExistence type="predicted"/>
<organism evidence="1">
    <name type="scientific">Candidatus Kentrum sp. SD</name>
    <dbReference type="NCBI Taxonomy" id="2126332"/>
    <lineage>
        <taxon>Bacteria</taxon>
        <taxon>Pseudomonadati</taxon>
        <taxon>Pseudomonadota</taxon>
        <taxon>Gammaproteobacteria</taxon>
        <taxon>Candidatus Kentrum</taxon>
    </lineage>
</organism>
<accession>A0A451BLU0</accession>
<dbReference type="EMBL" id="CAADHB010000043">
    <property type="protein sequence ID" value="VFK79272.1"/>
    <property type="molecule type" value="Genomic_DNA"/>
</dbReference>
<sequence length="70" mass="8008">MLSEGMSEKFLNMLTLCTKVDRGWALIFRTDPPKFLFFRYLCDMSVLTLGQCIVIGLPSLGFGEFDAQFF</sequence>
<dbReference type="AlphaFoldDB" id="A0A451BLU0"/>
<gene>
    <name evidence="1" type="ORF">BECKSD772D_GA0070982_10432</name>
</gene>
<protein>
    <submittedName>
        <fullName evidence="1">Uncharacterized protein</fullName>
    </submittedName>
</protein>